<geneLocation type="plasmid" evidence="2 3">
    <name>2</name>
</geneLocation>
<sequence length="122" mass="13870">MEELAILLEACAPRLNRHRFWRVRMGRDLFGRWYARVTFGRIRRSGRTLGYDFGSQEEAEAFVRAGLKRRRGAPRRCGAYRLIGASTGPDGLTDEKMVALIFWAVATHTEDSNGPLQLLDVS</sequence>
<keyword evidence="2" id="KW-0614">Plasmid</keyword>
<evidence type="ECO:0000313" key="2">
    <source>
        <dbReference type="EMBL" id="VFU16573.1"/>
    </source>
</evidence>
<proteinExistence type="predicted"/>
<dbReference type="OrthoDB" id="5801306at2"/>
<dbReference type="Pfam" id="PF05406">
    <property type="entry name" value="WGR"/>
    <property type="match status" value="1"/>
</dbReference>
<gene>
    <name evidence="2" type="ORF">MTUNDRAET4_0225</name>
</gene>
<name>A0A4U8Z6Y6_METTU</name>
<dbReference type="Proteomes" id="UP000294360">
    <property type="component" value="Plasmid 2"/>
</dbReference>
<dbReference type="CDD" id="cd07996">
    <property type="entry name" value="WGR_MMR_like"/>
    <property type="match status" value="1"/>
</dbReference>
<reference evidence="2 3" key="1">
    <citation type="submission" date="2019-03" db="EMBL/GenBank/DDBJ databases">
        <authorList>
            <person name="Kox A.R. M."/>
        </authorList>
    </citation>
    <scope>NUCLEOTIDE SEQUENCE [LARGE SCALE GENOMIC DNA]</scope>
    <source>
        <strain evidence="2">MTUNDRAET4 annotated genome</strain>
        <plasmid evidence="3">2</plasmid>
    </source>
</reference>
<protein>
    <recommendedName>
        <fullName evidence="1">WGR domain-containing protein</fullName>
    </recommendedName>
</protein>
<feature type="domain" description="WGR" evidence="1">
    <location>
        <begin position="7"/>
        <end position="67"/>
    </location>
</feature>
<dbReference type="EMBL" id="LR536451">
    <property type="protein sequence ID" value="VFU16573.1"/>
    <property type="molecule type" value="Genomic_DNA"/>
</dbReference>
<dbReference type="InterPro" id="IPR049809">
    <property type="entry name" value="YehF/YfeS-like_WGR"/>
</dbReference>
<evidence type="ECO:0000313" key="3">
    <source>
        <dbReference type="Proteomes" id="UP000294360"/>
    </source>
</evidence>
<dbReference type="KEGG" id="mtun:MTUNDRAET4_0225.1"/>
<organism evidence="2 3">
    <name type="scientific">Methylocella tundrae</name>
    <dbReference type="NCBI Taxonomy" id="227605"/>
    <lineage>
        <taxon>Bacteria</taxon>
        <taxon>Pseudomonadati</taxon>
        <taxon>Pseudomonadota</taxon>
        <taxon>Alphaproteobacteria</taxon>
        <taxon>Hyphomicrobiales</taxon>
        <taxon>Beijerinckiaceae</taxon>
        <taxon>Methylocella</taxon>
    </lineage>
</organism>
<evidence type="ECO:0000259" key="1">
    <source>
        <dbReference type="Pfam" id="PF05406"/>
    </source>
</evidence>
<dbReference type="InterPro" id="IPR008893">
    <property type="entry name" value="WGR_domain"/>
</dbReference>
<dbReference type="AlphaFoldDB" id="A0A4U8Z6Y6"/>
<accession>A0A4U8Z6Y6</accession>
<dbReference type="RefSeq" id="WP_134493004.1">
    <property type="nucleotide sequence ID" value="NZ_CP139088.1"/>
</dbReference>